<comment type="caution">
    <text evidence="4">The sequence shown here is derived from an EMBL/GenBank/DDBJ whole genome shotgun (WGS) entry which is preliminary data.</text>
</comment>
<accession>A0ABS1K3J5</accession>
<feature type="domain" description="DUF1206" evidence="3">
    <location>
        <begin position="82"/>
        <end position="148"/>
    </location>
</feature>
<feature type="transmembrane region" description="Helical" evidence="2">
    <location>
        <begin position="79"/>
        <end position="99"/>
    </location>
</feature>
<dbReference type="EMBL" id="JAERRC010000024">
    <property type="protein sequence ID" value="MBL0706023.1"/>
    <property type="molecule type" value="Genomic_DNA"/>
</dbReference>
<gene>
    <name evidence="4" type="ORF">JJE72_10950</name>
</gene>
<feature type="transmembrane region" description="Helical" evidence="2">
    <location>
        <begin position="296"/>
        <end position="317"/>
    </location>
</feature>
<evidence type="ECO:0000256" key="2">
    <source>
        <dbReference type="SAM" id="Phobius"/>
    </source>
</evidence>
<name>A0ABS1K3J5_9MICC</name>
<feature type="domain" description="DUF1206" evidence="3">
    <location>
        <begin position="253"/>
        <end position="321"/>
    </location>
</feature>
<protein>
    <submittedName>
        <fullName evidence="4">DUF1206 domain-containing protein</fullName>
    </submittedName>
</protein>
<feature type="compositionally biased region" description="Basic and acidic residues" evidence="1">
    <location>
        <begin position="29"/>
        <end position="44"/>
    </location>
</feature>
<organism evidence="4 5">
    <name type="scientific">Sinomonas cellulolyticus</name>
    <dbReference type="NCBI Taxonomy" id="2801916"/>
    <lineage>
        <taxon>Bacteria</taxon>
        <taxon>Bacillati</taxon>
        <taxon>Actinomycetota</taxon>
        <taxon>Actinomycetes</taxon>
        <taxon>Micrococcales</taxon>
        <taxon>Micrococcaceae</taxon>
        <taxon>Sinomonas</taxon>
    </lineage>
</organism>
<feature type="compositionally biased region" description="Low complexity" evidence="1">
    <location>
        <begin position="49"/>
        <end position="58"/>
    </location>
</feature>
<keyword evidence="2" id="KW-0812">Transmembrane</keyword>
<proteinExistence type="predicted"/>
<reference evidence="4 5" key="1">
    <citation type="submission" date="2021-01" db="EMBL/GenBank/DDBJ databases">
        <title>Genome public.</title>
        <authorList>
            <person name="Liu C."/>
            <person name="Sun Q."/>
        </authorList>
    </citation>
    <scope>NUCLEOTIDE SEQUENCE [LARGE SCALE GENOMIC DNA]</scope>
    <source>
        <strain evidence="4 5">JC656</strain>
    </source>
</reference>
<feature type="transmembrane region" description="Helical" evidence="2">
    <location>
        <begin position="202"/>
        <end position="225"/>
    </location>
</feature>
<evidence type="ECO:0000313" key="4">
    <source>
        <dbReference type="EMBL" id="MBL0706023.1"/>
    </source>
</evidence>
<keyword evidence="2" id="KW-0472">Membrane</keyword>
<dbReference type="InterPro" id="IPR009597">
    <property type="entry name" value="DUF1206"/>
</dbReference>
<keyword evidence="5" id="KW-1185">Reference proteome</keyword>
<feature type="transmembrane region" description="Helical" evidence="2">
    <location>
        <begin position="127"/>
        <end position="148"/>
    </location>
</feature>
<evidence type="ECO:0000259" key="3">
    <source>
        <dbReference type="Pfam" id="PF06724"/>
    </source>
</evidence>
<evidence type="ECO:0000256" key="1">
    <source>
        <dbReference type="SAM" id="MobiDB-lite"/>
    </source>
</evidence>
<feature type="transmembrane region" description="Helical" evidence="2">
    <location>
        <begin position="255"/>
        <end position="276"/>
    </location>
</feature>
<dbReference type="Pfam" id="PF06724">
    <property type="entry name" value="DUF1206"/>
    <property type="match status" value="3"/>
</dbReference>
<sequence length="325" mass="33817">MQRARLSRVVARLPGLLPPKSTEAGQETLKIRERTRTRRSSVDHRPHRSSGAANSAKGAAKDAAHHAERAAGSPAAQGVARAGFVFVGLVHVLIAWLALQAAVGGRSGTADQSSAVQQIASAPGGPILLWAGVLCCAALAIWMLLNAVGRWRRYSKATKALGPAGTSLAYFGLTWLFISFAIGNQRNSSQQSQQTTASVLSIPFGGVVLFLIGLVVLGIGVYFGFRGVTRGFLGKDAQPTKGAPDWVKVVGSVGYVAKGIAVLVVGVLVLVAAVNHDPKQQSGLDGALKSLASEPFGGWILGAVALGLACYGVYSAARAKYAHFE</sequence>
<dbReference type="Proteomes" id="UP000639051">
    <property type="component" value="Unassembled WGS sequence"/>
</dbReference>
<feature type="domain" description="DUF1206" evidence="3">
    <location>
        <begin position="162"/>
        <end position="230"/>
    </location>
</feature>
<feature type="compositionally biased region" description="Basic and acidic residues" evidence="1">
    <location>
        <begin position="59"/>
        <end position="69"/>
    </location>
</feature>
<feature type="region of interest" description="Disordered" evidence="1">
    <location>
        <begin position="16"/>
        <end position="69"/>
    </location>
</feature>
<feature type="transmembrane region" description="Helical" evidence="2">
    <location>
        <begin position="160"/>
        <end position="182"/>
    </location>
</feature>
<evidence type="ECO:0000313" key="5">
    <source>
        <dbReference type="Proteomes" id="UP000639051"/>
    </source>
</evidence>
<keyword evidence="2" id="KW-1133">Transmembrane helix</keyword>